<dbReference type="InterPro" id="IPR024983">
    <property type="entry name" value="CHAT_dom"/>
</dbReference>
<proteinExistence type="predicted"/>
<dbReference type="PANTHER" id="PTHR10098">
    <property type="entry name" value="RAPSYN-RELATED"/>
    <property type="match status" value="1"/>
</dbReference>
<evidence type="ECO:0000256" key="1">
    <source>
        <dbReference type="SAM" id="Coils"/>
    </source>
</evidence>
<dbReference type="SUPFAM" id="SSF48452">
    <property type="entry name" value="TPR-like"/>
    <property type="match status" value="2"/>
</dbReference>
<dbReference type="SMART" id="SM00028">
    <property type="entry name" value="TPR"/>
    <property type="match status" value="7"/>
</dbReference>
<dbReference type="InterPro" id="IPR019734">
    <property type="entry name" value="TPR_rpt"/>
</dbReference>
<organism evidence="3">
    <name type="scientific">bioreactor metagenome</name>
    <dbReference type="NCBI Taxonomy" id="1076179"/>
    <lineage>
        <taxon>unclassified sequences</taxon>
        <taxon>metagenomes</taxon>
        <taxon>ecological metagenomes</taxon>
    </lineage>
</organism>
<evidence type="ECO:0000313" key="3">
    <source>
        <dbReference type="EMBL" id="MPM34702.1"/>
    </source>
</evidence>
<evidence type="ECO:0000259" key="2">
    <source>
        <dbReference type="Pfam" id="PF12770"/>
    </source>
</evidence>
<feature type="domain" description="CHAT" evidence="2">
    <location>
        <begin position="521"/>
        <end position="827"/>
    </location>
</feature>
<name>A0A644Z1V0_9ZZZZ</name>
<accession>A0A644Z1V0</accession>
<sequence length="833" mass="95128">MDTRIRTLSDKSWELLHSGQYEDAYRNIIEACNLAEQLYGKEHPYYAAVLGNLGFFLYQTNQKEALNYCEQAEEIFEKTDSTFSMDYLLFRNNLAIIYASLGLNDMALAIYKSLLPLAKKGGGLEYATLLTNIGSQYECQQQYAKALEYLESAENIYSERGGVQNPEYYGILNHIGLCYIGLKKYKIAIGYFIKVRDFLQENGKGNGPIYLATLNNLALAYQHSGQSETAIEIYSHILDVMRSTLGRDHPDIVNVLDNLSEIYIQRNDFMKAVELIVDASHINEQLLNRFAGFVPATEIDSFVNKFRYHIDILFSLFHHWGEPSQHYIDIAFDFVFRRKALIFDLELYKQNLLRSGIDEQVKGDFEQLKAIKSEIIRIKYVPPEQIQSKTEYSNTLQQLERECNRLERKISYNLSNSNTYNSEVVDGSVSVREQLPIDTVLIEFVRYTHYDLKLNSKHPPRYAVFFAEYGEDIQLFDLGSAQDIDDMIQDSINRIEQKPEQIYENFEEQNKTLNELSQRLEVLSQKLLLNILPKIGSKRHLIIIPDGLLYLLPFSILKNKDRDLIEQYTITYSTSSRDLFDQTAIEPQNQTLPVIIADPDYDLSESNGSDHSNSLIQNSRNFCEDLVPFLRLEGTRAEGRAIHKIIGGELWLGQDALKARFMELISPKILHIATHGFFQPSCQTATKKWDSDFRSGLVLAGVNSYILGQSLPAEVGNGIITAYEISGLNLYSTDLVVLSACETGIGDIIFCEGVYGFRRAFAIAGARALALSLWSIPDEETKDLMVIFYSFLKSGKGKSEAMREAQLALKRKYPHPYFWGAFILQGDASPIRW</sequence>
<dbReference type="Gene3D" id="1.25.40.10">
    <property type="entry name" value="Tetratricopeptide repeat domain"/>
    <property type="match status" value="2"/>
</dbReference>
<feature type="coiled-coil region" evidence="1">
    <location>
        <begin position="389"/>
        <end position="416"/>
    </location>
</feature>
<dbReference type="Pfam" id="PF13424">
    <property type="entry name" value="TPR_12"/>
    <property type="match status" value="3"/>
</dbReference>
<dbReference type="AlphaFoldDB" id="A0A644Z1V0"/>
<dbReference type="EMBL" id="VSSQ01007053">
    <property type="protein sequence ID" value="MPM34702.1"/>
    <property type="molecule type" value="Genomic_DNA"/>
</dbReference>
<comment type="caution">
    <text evidence="3">The sequence shown here is derived from an EMBL/GenBank/DDBJ whole genome shotgun (WGS) entry which is preliminary data.</text>
</comment>
<reference evidence="3" key="1">
    <citation type="submission" date="2019-08" db="EMBL/GenBank/DDBJ databases">
        <authorList>
            <person name="Kucharzyk K."/>
            <person name="Murdoch R.W."/>
            <person name="Higgins S."/>
            <person name="Loffler F."/>
        </authorList>
    </citation>
    <scope>NUCLEOTIDE SEQUENCE</scope>
</reference>
<dbReference type="InterPro" id="IPR011990">
    <property type="entry name" value="TPR-like_helical_dom_sf"/>
</dbReference>
<dbReference type="Pfam" id="PF12770">
    <property type="entry name" value="CHAT"/>
    <property type="match status" value="1"/>
</dbReference>
<protein>
    <recommendedName>
        <fullName evidence="2">CHAT domain-containing protein</fullName>
    </recommendedName>
</protein>
<gene>
    <name evidence="3" type="ORF">SDC9_81289</name>
</gene>
<keyword evidence="1" id="KW-0175">Coiled coil</keyword>
<dbReference type="PANTHER" id="PTHR10098:SF108">
    <property type="entry name" value="TETRATRICOPEPTIDE REPEAT PROTEIN 28"/>
    <property type="match status" value="1"/>
</dbReference>